<dbReference type="KEGG" id="coh:EAV92_22195"/>
<evidence type="ECO:0008006" key="3">
    <source>
        <dbReference type="Google" id="ProtNLM"/>
    </source>
</evidence>
<organism evidence="1 2">
    <name type="scientific">Cohnella candidum</name>
    <dbReference type="NCBI Taxonomy" id="2674991"/>
    <lineage>
        <taxon>Bacteria</taxon>
        <taxon>Bacillati</taxon>
        <taxon>Bacillota</taxon>
        <taxon>Bacilli</taxon>
        <taxon>Bacillales</taxon>
        <taxon>Paenibacillaceae</taxon>
        <taxon>Cohnella</taxon>
    </lineage>
</organism>
<dbReference type="Proteomes" id="UP000269097">
    <property type="component" value="Chromosome"/>
</dbReference>
<gene>
    <name evidence="1" type="ORF">EAV92_22195</name>
</gene>
<dbReference type="AlphaFoldDB" id="A0A3G3K3I5"/>
<dbReference type="SUPFAM" id="SSF55961">
    <property type="entry name" value="Bet v1-like"/>
    <property type="match status" value="1"/>
</dbReference>
<dbReference type="Gene3D" id="3.30.530.20">
    <property type="match status" value="1"/>
</dbReference>
<evidence type="ECO:0000313" key="2">
    <source>
        <dbReference type="Proteomes" id="UP000269097"/>
    </source>
</evidence>
<dbReference type="EMBL" id="CP033433">
    <property type="protein sequence ID" value="AYQ75028.1"/>
    <property type="molecule type" value="Genomic_DNA"/>
</dbReference>
<accession>A0A3G3K3I5</accession>
<keyword evidence="2" id="KW-1185">Reference proteome</keyword>
<protein>
    <recommendedName>
        <fullName evidence="3">SRPBCC family protein</fullName>
    </recommendedName>
</protein>
<dbReference type="InterPro" id="IPR023393">
    <property type="entry name" value="START-like_dom_sf"/>
</dbReference>
<dbReference type="Pfam" id="PF10604">
    <property type="entry name" value="Polyketide_cyc2"/>
    <property type="match status" value="1"/>
</dbReference>
<proteinExistence type="predicted"/>
<sequence>MARCEMAVEIDAPVETVWALTQNAGRRPEWDYRILKVTLLNAESPDTGVKLRSEGKMGRRFHLDMEYVAFEPNRRSAVKMLKIAGMPFAGGGGSWRYEAIAPGKSRFQTTIQMNPKPSAIMRWADKRLLEPMLKWMTKRSLNQLKLVAEADARKASHSAFPPASALGREA</sequence>
<reference evidence="1 2" key="1">
    <citation type="submission" date="2018-10" db="EMBL/GenBank/DDBJ databases">
        <title>Genome Sequence of Cohnella sp.</title>
        <authorList>
            <person name="Srinivasan S."/>
            <person name="Kim M.K."/>
        </authorList>
    </citation>
    <scope>NUCLEOTIDE SEQUENCE [LARGE SCALE GENOMIC DNA]</scope>
    <source>
        <strain evidence="1 2">18JY8-7</strain>
    </source>
</reference>
<evidence type="ECO:0000313" key="1">
    <source>
        <dbReference type="EMBL" id="AYQ75028.1"/>
    </source>
</evidence>
<dbReference type="RefSeq" id="WP_123043108.1">
    <property type="nucleotide sequence ID" value="NZ_CP033433.1"/>
</dbReference>
<name>A0A3G3K3I5_9BACL</name>
<dbReference type="InterPro" id="IPR019587">
    <property type="entry name" value="Polyketide_cyclase/dehydratase"/>
</dbReference>